<name>A0ABQ6C375_9BURK</name>
<evidence type="ECO:0000313" key="13">
    <source>
        <dbReference type="EMBL" id="GLS14063.1"/>
    </source>
</evidence>
<keyword evidence="10" id="KW-0472">Membrane</keyword>
<dbReference type="SMART" id="SM00388">
    <property type="entry name" value="HisKA"/>
    <property type="match status" value="1"/>
</dbReference>
<dbReference type="SUPFAM" id="SSF47384">
    <property type="entry name" value="Homodimeric domain of signal transducing histidine kinase"/>
    <property type="match status" value="1"/>
</dbReference>
<evidence type="ECO:0000256" key="10">
    <source>
        <dbReference type="SAM" id="Phobius"/>
    </source>
</evidence>
<evidence type="ECO:0000259" key="11">
    <source>
        <dbReference type="PROSITE" id="PS50109"/>
    </source>
</evidence>
<evidence type="ECO:0000313" key="14">
    <source>
        <dbReference type="Proteomes" id="UP001156903"/>
    </source>
</evidence>
<dbReference type="InterPro" id="IPR003660">
    <property type="entry name" value="HAMP_dom"/>
</dbReference>
<evidence type="ECO:0000259" key="12">
    <source>
        <dbReference type="PROSITE" id="PS50885"/>
    </source>
</evidence>
<feature type="transmembrane region" description="Helical" evidence="10">
    <location>
        <begin position="21"/>
        <end position="41"/>
    </location>
</feature>
<keyword evidence="9" id="KW-0902">Two-component regulatory system</keyword>
<dbReference type="InterPro" id="IPR013727">
    <property type="entry name" value="2CSK_N"/>
</dbReference>
<dbReference type="Proteomes" id="UP001156903">
    <property type="component" value="Unassembled WGS sequence"/>
</dbReference>
<comment type="subcellular location">
    <subcellularLocation>
        <location evidence="2">Membrane</location>
    </subcellularLocation>
</comment>
<keyword evidence="6 10" id="KW-0812">Transmembrane</keyword>
<dbReference type="Gene3D" id="1.10.287.130">
    <property type="match status" value="1"/>
</dbReference>
<dbReference type="CDD" id="cd00082">
    <property type="entry name" value="HisKA"/>
    <property type="match status" value="1"/>
</dbReference>
<reference evidence="14" key="1">
    <citation type="journal article" date="2019" name="Int. J. Syst. Evol. Microbiol.">
        <title>The Global Catalogue of Microorganisms (GCM) 10K type strain sequencing project: providing services to taxonomists for standard genome sequencing and annotation.</title>
        <authorList>
            <consortium name="The Broad Institute Genomics Platform"/>
            <consortium name="The Broad Institute Genome Sequencing Center for Infectious Disease"/>
            <person name="Wu L."/>
            <person name="Ma J."/>
        </authorList>
    </citation>
    <scope>NUCLEOTIDE SEQUENCE [LARGE SCALE GENOMIC DNA]</scope>
    <source>
        <strain evidence="14">NBRC 109341</strain>
    </source>
</reference>
<dbReference type="SUPFAM" id="SSF55874">
    <property type="entry name" value="ATPase domain of HSP90 chaperone/DNA topoisomerase II/histidine kinase"/>
    <property type="match status" value="1"/>
</dbReference>
<dbReference type="InterPro" id="IPR050428">
    <property type="entry name" value="TCS_sensor_his_kinase"/>
</dbReference>
<keyword evidence="5" id="KW-0808">Transferase</keyword>
<dbReference type="InterPro" id="IPR036890">
    <property type="entry name" value="HATPase_C_sf"/>
</dbReference>
<evidence type="ECO:0000256" key="8">
    <source>
        <dbReference type="ARBA" id="ARBA00022989"/>
    </source>
</evidence>
<accession>A0ABQ6C375</accession>
<dbReference type="PANTHER" id="PTHR45436">
    <property type="entry name" value="SENSOR HISTIDINE KINASE YKOH"/>
    <property type="match status" value="1"/>
</dbReference>
<evidence type="ECO:0000256" key="6">
    <source>
        <dbReference type="ARBA" id="ARBA00022692"/>
    </source>
</evidence>
<dbReference type="Pfam" id="PF00512">
    <property type="entry name" value="HisKA"/>
    <property type="match status" value="1"/>
</dbReference>
<protein>
    <recommendedName>
        <fullName evidence="3">histidine kinase</fullName>
        <ecNumber evidence="3">2.7.13.3</ecNumber>
    </recommendedName>
</protein>
<dbReference type="CDD" id="cd00075">
    <property type="entry name" value="HATPase"/>
    <property type="match status" value="1"/>
</dbReference>
<feature type="transmembrane region" description="Helical" evidence="10">
    <location>
        <begin position="175"/>
        <end position="199"/>
    </location>
</feature>
<feature type="domain" description="HAMP" evidence="12">
    <location>
        <begin position="199"/>
        <end position="251"/>
    </location>
</feature>
<dbReference type="SMART" id="SM00387">
    <property type="entry name" value="HATPase_c"/>
    <property type="match status" value="1"/>
</dbReference>
<evidence type="ECO:0000256" key="1">
    <source>
        <dbReference type="ARBA" id="ARBA00000085"/>
    </source>
</evidence>
<sequence>MPTPAEPRPPEGMIWGLQKRLLVLLMLPLSLVGLVSMFFHYQSASTVALQKDQQLQRLLPMLADSIVVVSDAPMRDELDDDPGLVLLLAPPVEEFLKEREGFAAYGIADHNGRQLAGESWLPTILPSTDDAEFVSVVEGGITYRVIAQRNPTAAGDMILMLADGSDARQHWLDTVLVRVILPNLVLLLVAAAAVTWAVARALRPLLTLKLAVERRSPRDLSPLDVESAPVEVRPLVTSLNRLFGLVNQQAEAQRRFVADAAHQLRTPLAGLQAQVEAWAQAARSKQGADLLALRVDQVQRLRDATRRTSQLANQLLALSRADTANASAQPTQQVDLMDLCETILALYLDAAAEKQIDLGLETEPAQVTGHGWLLRELLINLVDNAIKYTPAAGRVTLRCGLQQTPLGQQAWLEVEDDGPGIPAHELHKVLDRFYRLPGTPGEGNGLGLAIADEIARAHHTLLQLHRGAQGQGLRVRVDFVPVSPPPEEPASAPMPFA</sequence>
<keyword evidence="8 10" id="KW-1133">Transmembrane helix</keyword>
<keyword evidence="4" id="KW-0597">Phosphoprotein</keyword>
<dbReference type="PANTHER" id="PTHR45436:SF5">
    <property type="entry name" value="SENSOR HISTIDINE KINASE TRCS"/>
    <property type="match status" value="1"/>
</dbReference>
<evidence type="ECO:0000256" key="9">
    <source>
        <dbReference type="ARBA" id="ARBA00023012"/>
    </source>
</evidence>
<dbReference type="EC" id="2.7.13.3" evidence="3"/>
<evidence type="ECO:0000256" key="3">
    <source>
        <dbReference type="ARBA" id="ARBA00012438"/>
    </source>
</evidence>
<evidence type="ECO:0000256" key="5">
    <source>
        <dbReference type="ARBA" id="ARBA00022679"/>
    </source>
</evidence>
<comment type="caution">
    <text evidence="13">The sequence shown here is derived from an EMBL/GenBank/DDBJ whole genome shotgun (WGS) entry which is preliminary data.</text>
</comment>
<proteinExistence type="predicted"/>
<dbReference type="InterPro" id="IPR036097">
    <property type="entry name" value="HisK_dim/P_sf"/>
</dbReference>
<organism evidence="13 14">
    <name type="scientific">Hydrogenophaga electricum</name>
    <dbReference type="NCBI Taxonomy" id="1230953"/>
    <lineage>
        <taxon>Bacteria</taxon>
        <taxon>Pseudomonadati</taxon>
        <taxon>Pseudomonadota</taxon>
        <taxon>Betaproteobacteria</taxon>
        <taxon>Burkholderiales</taxon>
        <taxon>Comamonadaceae</taxon>
        <taxon>Hydrogenophaga</taxon>
    </lineage>
</organism>
<keyword evidence="7" id="KW-0418">Kinase</keyword>
<dbReference type="EMBL" id="BSPB01000008">
    <property type="protein sequence ID" value="GLS14063.1"/>
    <property type="molecule type" value="Genomic_DNA"/>
</dbReference>
<dbReference type="InterPro" id="IPR003661">
    <property type="entry name" value="HisK_dim/P_dom"/>
</dbReference>
<dbReference type="Pfam" id="PF08521">
    <property type="entry name" value="2CSK_N"/>
    <property type="match status" value="1"/>
</dbReference>
<gene>
    <name evidence="13" type="ORF">GCM10007935_14930</name>
</gene>
<comment type="catalytic activity">
    <reaction evidence="1">
        <text>ATP + protein L-histidine = ADP + protein N-phospho-L-histidine.</text>
        <dbReference type="EC" id="2.7.13.3"/>
    </reaction>
</comment>
<dbReference type="Pfam" id="PF02518">
    <property type="entry name" value="HATPase_c"/>
    <property type="match status" value="1"/>
</dbReference>
<dbReference type="InterPro" id="IPR003594">
    <property type="entry name" value="HATPase_dom"/>
</dbReference>
<dbReference type="PROSITE" id="PS50109">
    <property type="entry name" value="HIS_KIN"/>
    <property type="match status" value="1"/>
</dbReference>
<evidence type="ECO:0000256" key="4">
    <source>
        <dbReference type="ARBA" id="ARBA00022553"/>
    </source>
</evidence>
<dbReference type="InterPro" id="IPR005467">
    <property type="entry name" value="His_kinase_dom"/>
</dbReference>
<dbReference type="Gene3D" id="3.30.565.10">
    <property type="entry name" value="Histidine kinase-like ATPase, C-terminal domain"/>
    <property type="match status" value="1"/>
</dbReference>
<evidence type="ECO:0000256" key="2">
    <source>
        <dbReference type="ARBA" id="ARBA00004370"/>
    </source>
</evidence>
<dbReference type="PROSITE" id="PS50885">
    <property type="entry name" value="HAMP"/>
    <property type="match status" value="1"/>
</dbReference>
<feature type="domain" description="Histidine kinase" evidence="11">
    <location>
        <begin position="259"/>
        <end position="483"/>
    </location>
</feature>
<keyword evidence="14" id="KW-1185">Reference proteome</keyword>
<evidence type="ECO:0000256" key="7">
    <source>
        <dbReference type="ARBA" id="ARBA00022777"/>
    </source>
</evidence>